<evidence type="ECO:0000313" key="2">
    <source>
        <dbReference type="Proteomes" id="UP000574390"/>
    </source>
</evidence>
<proteinExistence type="predicted"/>
<protein>
    <submittedName>
        <fullName evidence="1">Uncharacterized protein</fullName>
    </submittedName>
</protein>
<dbReference type="EMBL" id="JABANM010034459">
    <property type="protein sequence ID" value="KAF4699586.1"/>
    <property type="molecule type" value="Genomic_DNA"/>
</dbReference>
<dbReference type="Proteomes" id="UP000574390">
    <property type="component" value="Unassembled WGS sequence"/>
</dbReference>
<organism evidence="1 2">
    <name type="scientific">Perkinsus olseni</name>
    <name type="common">Perkinsus atlanticus</name>
    <dbReference type="NCBI Taxonomy" id="32597"/>
    <lineage>
        <taxon>Eukaryota</taxon>
        <taxon>Sar</taxon>
        <taxon>Alveolata</taxon>
        <taxon>Perkinsozoa</taxon>
        <taxon>Perkinsea</taxon>
        <taxon>Perkinsida</taxon>
        <taxon>Perkinsidae</taxon>
        <taxon>Perkinsus</taxon>
    </lineage>
</organism>
<reference evidence="1 2" key="1">
    <citation type="submission" date="2020-04" db="EMBL/GenBank/DDBJ databases">
        <title>Perkinsus olseni comparative genomics.</title>
        <authorList>
            <person name="Bogema D.R."/>
        </authorList>
    </citation>
    <scope>NUCLEOTIDE SEQUENCE [LARGE SCALE GENOMIC DNA]</scope>
    <source>
        <strain evidence="1">ATCC PRA-205</strain>
    </source>
</reference>
<name>A0A7J6PV40_PEROL</name>
<comment type="caution">
    <text evidence="1">The sequence shown here is derived from an EMBL/GenBank/DDBJ whole genome shotgun (WGS) entry which is preliminary data.</text>
</comment>
<gene>
    <name evidence="1" type="ORF">FOZ62_014854</name>
</gene>
<feature type="non-terminal residue" evidence="1">
    <location>
        <position position="159"/>
    </location>
</feature>
<sequence>MLSADLRLRYPAFNDALFVDESRSSPATSFPLPSELEFIRTISSEEITRLIQRVKAGAGRANIRVIDLPAEFDPERLVQKYQECSEWQWSNEYKFPRDLRRRVRSSVDADWCLVPFMAKCWFNKVAKYRVQEMAKAASKAHPVSSGCTVHPRRPRASRG</sequence>
<evidence type="ECO:0000313" key="1">
    <source>
        <dbReference type="EMBL" id="KAF4699586.1"/>
    </source>
</evidence>
<accession>A0A7J6PV40</accession>
<dbReference type="AlphaFoldDB" id="A0A7J6PV40"/>